<evidence type="ECO:0000313" key="3">
    <source>
        <dbReference type="EMBL" id="MCT7377829.1"/>
    </source>
</evidence>
<name>A0ABT2LTK3_9HYPH</name>
<dbReference type="PRINTS" id="PR00081">
    <property type="entry name" value="GDHRDH"/>
</dbReference>
<dbReference type="PANTHER" id="PTHR44252:SF3">
    <property type="entry name" value="D-ERYTHRULOSE REDUCTASE-RELATED"/>
    <property type="match status" value="1"/>
</dbReference>
<dbReference type="RefSeq" id="WP_260906523.1">
    <property type="nucleotide sequence ID" value="NZ_JAOCZP010000009.1"/>
</dbReference>
<sequence>MNEWHERFSIAGKHALVTGASKGIGAEVARVFLDAGADVAAVGRDRAGLAALEEDAASAGRDLFCIEADLADTEGPVSAAQAALDHFGTIDILVNCAGVAHVAPIFDLSVEDWNTTMNVNLRAPFLIARTVAPAMIAQRRGKIVNVSSQTGVVALEDHAAYASSKAALNALTKSMTAEWARHNIQINAICPTVVMTPMGRRVWSPPEKSGPMLARTPAGRFGEPVEIADCALYLSSPASDLINGALIMIEGGYTSL</sequence>
<dbReference type="Proteomes" id="UP001320831">
    <property type="component" value="Unassembled WGS sequence"/>
</dbReference>
<evidence type="ECO:0000256" key="2">
    <source>
        <dbReference type="ARBA" id="ARBA00022857"/>
    </source>
</evidence>
<dbReference type="Pfam" id="PF13561">
    <property type="entry name" value="adh_short_C2"/>
    <property type="match status" value="1"/>
</dbReference>
<comment type="similarity">
    <text evidence="1">Belongs to the short-chain dehydrogenases/reductases (SDR) family.</text>
</comment>
<dbReference type="InterPro" id="IPR051737">
    <property type="entry name" value="L-xylulose/Carbonyl_redctase"/>
</dbReference>
<organism evidence="3 4">
    <name type="scientific">Chelativorans salis</name>
    <dbReference type="NCBI Taxonomy" id="2978478"/>
    <lineage>
        <taxon>Bacteria</taxon>
        <taxon>Pseudomonadati</taxon>
        <taxon>Pseudomonadota</taxon>
        <taxon>Alphaproteobacteria</taxon>
        <taxon>Hyphomicrobiales</taxon>
        <taxon>Phyllobacteriaceae</taxon>
        <taxon>Chelativorans</taxon>
    </lineage>
</organism>
<dbReference type="Gene3D" id="3.40.50.720">
    <property type="entry name" value="NAD(P)-binding Rossmann-like Domain"/>
    <property type="match status" value="1"/>
</dbReference>
<accession>A0ABT2LTK3</accession>
<comment type="caution">
    <text evidence="3">The sequence shown here is derived from an EMBL/GenBank/DDBJ whole genome shotgun (WGS) entry which is preliminary data.</text>
</comment>
<gene>
    <name evidence="3" type="ORF">N5A92_22660</name>
</gene>
<dbReference type="InterPro" id="IPR002347">
    <property type="entry name" value="SDR_fam"/>
</dbReference>
<dbReference type="PRINTS" id="PR00080">
    <property type="entry name" value="SDRFAMILY"/>
</dbReference>
<keyword evidence="4" id="KW-1185">Reference proteome</keyword>
<evidence type="ECO:0000313" key="4">
    <source>
        <dbReference type="Proteomes" id="UP001320831"/>
    </source>
</evidence>
<dbReference type="SUPFAM" id="SSF51735">
    <property type="entry name" value="NAD(P)-binding Rossmann-fold domains"/>
    <property type="match status" value="1"/>
</dbReference>
<dbReference type="PANTHER" id="PTHR44252">
    <property type="entry name" value="D-ERYTHRULOSE REDUCTASE"/>
    <property type="match status" value="1"/>
</dbReference>
<proteinExistence type="inferred from homology"/>
<reference evidence="3 4" key="1">
    <citation type="submission" date="2022-09" db="EMBL/GenBank/DDBJ databases">
        <title>Chelativorans salina sp. nov., a novel slightly halophilic bacterium isolated from a saline lake sediment enrichment.</title>
        <authorList>
            <person name="Gao L."/>
            <person name="Fang B.-Z."/>
            <person name="Li W.-J."/>
        </authorList>
    </citation>
    <scope>NUCLEOTIDE SEQUENCE [LARGE SCALE GENOMIC DNA]</scope>
    <source>
        <strain evidence="3 4">EGI FJ00035</strain>
    </source>
</reference>
<keyword evidence="2" id="KW-0521">NADP</keyword>
<dbReference type="CDD" id="cd05233">
    <property type="entry name" value="SDR_c"/>
    <property type="match status" value="1"/>
</dbReference>
<evidence type="ECO:0000256" key="1">
    <source>
        <dbReference type="ARBA" id="ARBA00006484"/>
    </source>
</evidence>
<dbReference type="EMBL" id="JAOCZP010000009">
    <property type="protein sequence ID" value="MCT7377829.1"/>
    <property type="molecule type" value="Genomic_DNA"/>
</dbReference>
<protein>
    <submittedName>
        <fullName evidence="3">SDR family oxidoreductase</fullName>
    </submittedName>
</protein>
<dbReference type="InterPro" id="IPR036291">
    <property type="entry name" value="NAD(P)-bd_dom_sf"/>
</dbReference>